<dbReference type="InterPro" id="IPR002209">
    <property type="entry name" value="Fibroblast_GF_fam"/>
</dbReference>
<evidence type="ECO:0000313" key="5">
    <source>
        <dbReference type="Proteomes" id="UP000314980"/>
    </source>
</evidence>
<evidence type="ECO:0000256" key="2">
    <source>
        <dbReference type="RuleBase" id="RU049442"/>
    </source>
</evidence>
<dbReference type="PROSITE" id="PS00247">
    <property type="entry name" value="HBGF_FGF"/>
    <property type="match status" value="1"/>
</dbReference>
<feature type="transmembrane region" description="Helical" evidence="3">
    <location>
        <begin position="12"/>
        <end position="30"/>
    </location>
</feature>
<dbReference type="PANTHER" id="PTHR11486">
    <property type="entry name" value="FIBROBLAST GROWTH FACTOR"/>
    <property type="match status" value="1"/>
</dbReference>
<proteinExistence type="inferred from homology"/>
<comment type="similarity">
    <text evidence="1 2">Belongs to the heparin-binding growth factors family.</text>
</comment>
<evidence type="ECO:0000313" key="6">
    <source>
        <dbReference type="RefSeq" id="XP_018533779.1"/>
    </source>
</evidence>
<dbReference type="Pfam" id="PF00167">
    <property type="entry name" value="FGF"/>
    <property type="match status" value="1"/>
</dbReference>
<dbReference type="RefSeq" id="XP_018533779.1">
    <property type="nucleotide sequence ID" value="XM_018678263.2"/>
</dbReference>
<dbReference type="InterPro" id="IPR008996">
    <property type="entry name" value="IL1/FGF"/>
</dbReference>
<evidence type="ECO:0000256" key="3">
    <source>
        <dbReference type="SAM" id="Phobius"/>
    </source>
</evidence>
<dbReference type="GO" id="GO:0008083">
    <property type="term" value="F:growth factor activity"/>
    <property type="evidence" value="ECO:0007669"/>
    <property type="project" value="InterPro"/>
</dbReference>
<dbReference type="GeneID" id="108884404"/>
<reference evidence="5" key="1">
    <citation type="submission" date="2015-09" db="EMBL/GenBank/DDBJ databases">
        <authorList>
            <person name="Sai Rama Sridatta P."/>
        </authorList>
    </citation>
    <scope>NUCLEOTIDE SEQUENCE [LARGE SCALE GENOMIC DNA]</scope>
</reference>
<name>A0A4W6G4H2_LATCA</name>
<keyword evidence="3" id="KW-1133">Transmembrane helix</keyword>
<sequence>MFLFPCTSFSYLSSFLLIIPLPFSLSFYLTDSNPLLSFNNQVREGHLYTDNHRRGMYLQMTLDGRVSGSAVQTPYSVLQLKSVKPGHIAIKGQSSSLFLCVDSGGRLRGQSFYAEADCTFQELLLADGYTRFLSSHHGFPLSLASRQSPDRHAVPFTRFLPLRNTLTGESVSEQPPNSQRYFNVDSDDLLGMGLNSMGSPQFSMDT</sequence>
<dbReference type="Ensembl" id="ENSLCAT00010060063.1">
    <property type="protein sequence ID" value="ENSLCAP00010058465.1"/>
    <property type="gene ID" value="ENSLCAG00010027269.1"/>
</dbReference>
<organism evidence="4 5">
    <name type="scientific">Lates calcarifer</name>
    <name type="common">Barramundi</name>
    <name type="synonym">Holocentrus calcarifer</name>
    <dbReference type="NCBI Taxonomy" id="8187"/>
    <lineage>
        <taxon>Eukaryota</taxon>
        <taxon>Metazoa</taxon>
        <taxon>Chordata</taxon>
        <taxon>Craniata</taxon>
        <taxon>Vertebrata</taxon>
        <taxon>Euteleostomi</taxon>
        <taxon>Actinopterygii</taxon>
        <taxon>Neopterygii</taxon>
        <taxon>Teleostei</taxon>
        <taxon>Neoteleostei</taxon>
        <taxon>Acanthomorphata</taxon>
        <taxon>Carangaria</taxon>
        <taxon>Carangaria incertae sedis</taxon>
        <taxon>Centropomidae</taxon>
        <taxon>Lates</taxon>
    </lineage>
</organism>
<dbReference type="KEGG" id="lcf:108884404"/>
<reference evidence="4" key="3">
    <citation type="submission" date="2025-05" db="UniProtKB">
        <authorList>
            <consortium name="Ensembl"/>
        </authorList>
    </citation>
    <scope>IDENTIFICATION</scope>
</reference>
<keyword evidence="5" id="KW-1185">Reference proteome</keyword>
<keyword evidence="3" id="KW-0472">Membrane</keyword>
<dbReference type="InParanoid" id="A0A4W6G4H2"/>
<dbReference type="Proteomes" id="UP000314980">
    <property type="component" value="Unassembled WGS sequence"/>
</dbReference>
<evidence type="ECO:0000313" key="4">
    <source>
        <dbReference type="Ensembl" id="ENSLCAP00010058465.1"/>
    </source>
</evidence>
<dbReference type="SMART" id="SM00442">
    <property type="entry name" value="FGF"/>
    <property type="match status" value="1"/>
</dbReference>
<evidence type="ECO:0000256" key="1">
    <source>
        <dbReference type="ARBA" id="ARBA00007936"/>
    </source>
</evidence>
<dbReference type="CTD" id="26291"/>
<dbReference type="AlphaFoldDB" id="A0A4W6G4H2"/>
<accession>A0A4W6G4H2</accession>
<reference evidence="6" key="2">
    <citation type="submission" date="2025-04" db="UniProtKB">
        <authorList>
            <consortium name="RefSeq"/>
        </authorList>
    </citation>
    <scope>IDENTIFICATION</scope>
    <source>
        <tissue evidence="6">Brain</tissue>
    </source>
</reference>
<dbReference type="CDD" id="cd23310">
    <property type="entry name" value="beta-trefoil_FGF19-like"/>
    <property type="match status" value="1"/>
</dbReference>
<dbReference type="STRING" id="8187.ENSLCAP00010058465"/>
<keyword evidence="3" id="KW-0812">Transmembrane</keyword>
<dbReference type="Gene3D" id="2.80.10.50">
    <property type="match status" value="1"/>
</dbReference>
<protein>
    <recommendedName>
        <fullName evidence="2">Fibroblast growth factor</fullName>
        <shortName evidence="2">FGF</shortName>
    </recommendedName>
</protein>
<gene>
    <name evidence="4 6" type="primary">fgf21</name>
</gene>
<dbReference type="OrthoDB" id="5987799at2759"/>
<dbReference type="Proteomes" id="UP000694890">
    <property type="component" value="Linkage group LG23"/>
</dbReference>
<dbReference type="SUPFAM" id="SSF50353">
    <property type="entry name" value="Cytokine"/>
    <property type="match status" value="1"/>
</dbReference>
<dbReference type="GeneTree" id="ENSGT00940000167425"/>